<proteinExistence type="predicted"/>
<evidence type="ECO:0000313" key="2">
    <source>
        <dbReference type="Proteomes" id="UP001519309"/>
    </source>
</evidence>
<protein>
    <submittedName>
        <fullName evidence="1">Uncharacterized protein</fullName>
    </submittedName>
</protein>
<name>A0ABS4MAE2_9ACTN</name>
<dbReference type="EMBL" id="JAGGLP010000055">
    <property type="protein sequence ID" value="MBP2056646.1"/>
    <property type="molecule type" value="Genomic_DNA"/>
</dbReference>
<reference evidence="1 2" key="1">
    <citation type="submission" date="2021-03" db="EMBL/GenBank/DDBJ databases">
        <title>Genomic Encyclopedia of Type Strains, Phase IV (KMG-IV): sequencing the most valuable type-strain genomes for metagenomic binning, comparative biology and taxonomic classification.</title>
        <authorList>
            <person name="Goeker M."/>
        </authorList>
    </citation>
    <scope>NUCLEOTIDE SEQUENCE [LARGE SCALE GENOMIC DNA]</scope>
    <source>
        <strain evidence="1 2">DSM 40499</strain>
    </source>
</reference>
<comment type="caution">
    <text evidence="1">The sequence shown here is derived from an EMBL/GenBank/DDBJ whole genome shotgun (WGS) entry which is preliminary data.</text>
</comment>
<organism evidence="1 2">
    <name type="scientific">Streptomyces griseochromogenes</name>
    <dbReference type="NCBI Taxonomy" id="68214"/>
    <lineage>
        <taxon>Bacteria</taxon>
        <taxon>Bacillati</taxon>
        <taxon>Actinomycetota</taxon>
        <taxon>Actinomycetes</taxon>
        <taxon>Kitasatosporales</taxon>
        <taxon>Streptomycetaceae</taxon>
        <taxon>Streptomyces</taxon>
    </lineage>
</organism>
<evidence type="ECO:0000313" key="1">
    <source>
        <dbReference type="EMBL" id="MBP2056646.1"/>
    </source>
</evidence>
<keyword evidence="2" id="KW-1185">Reference proteome</keyword>
<gene>
    <name evidence="1" type="ORF">J2Z21_009665</name>
</gene>
<sequence length="29" mass="3321">MPHPRAPGRVVDLIGYGIVYDRIVREDPE</sequence>
<dbReference type="Proteomes" id="UP001519309">
    <property type="component" value="Unassembled WGS sequence"/>
</dbReference>
<accession>A0ABS4MAE2</accession>